<accession>A0A9D2L980</accession>
<reference evidence="1" key="2">
    <citation type="submission" date="2021-04" db="EMBL/GenBank/DDBJ databases">
        <authorList>
            <person name="Gilroy R."/>
        </authorList>
    </citation>
    <scope>NUCLEOTIDE SEQUENCE</scope>
    <source>
        <strain evidence="1">CHK188-4685</strain>
    </source>
</reference>
<dbReference type="EMBL" id="DWYS01000130">
    <property type="protein sequence ID" value="HJB08338.1"/>
    <property type="molecule type" value="Genomic_DNA"/>
</dbReference>
<protein>
    <submittedName>
        <fullName evidence="1">Uncharacterized protein</fullName>
    </submittedName>
</protein>
<evidence type="ECO:0000313" key="2">
    <source>
        <dbReference type="Proteomes" id="UP000886804"/>
    </source>
</evidence>
<gene>
    <name evidence="1" type="ORF">H9716_10840</name>
</gene>
<sequence>MGRRAGKPERGHPPWEYGYSIVQNLKDAGCTDEMIEEFTALQDPGEKEQQLRLLFGHRKQLLDELHREQKRIDCLDYLIYQLEKR</sequence>
<evidence type="ECO:0000313" key="1">
    <source>
        <dbReference type="EMBL" id="HJB08338.1"/>
    </source>
</evidence>
<organism evidence="1 2">
    <name type="scientific">Candidatus Enterocloster faecavium</name>
    <dbReference type="NCBI Taxonomy" id="2838560"/>
    <lineage>
        <taxon>Bacteria</taxon>
        <taxon>Bacillati</taxon>
        <taxon>Bacillota</taxon>
        <taxon>Clostridia</taxon>
        <taxon>Lachnospirales</taxon>
        <taxon>Lachnospiraceae</taxon>
        <taxon>Enterocloster</taxon>
    </lineage>
</organism>
<proteinExistence type="predicted"/>
<dbReference type="AlphaFoldDB" id="A0A9D2L980"/>
<dbReference type="Proteomes" id="UP000886804">
    <property type="component" value="Unassembled WGS sequence"/>
</dbReference>
<comment type="caution">
    <text evidence="1">The sequence shown here is derived from an EMBL/GenBank/DDBJ whole genome shotgun (WGS) entry which is preliminary data.</text>
</comment>
<name>A0A9D2L980_9FIRM</name>
<reference evidence="1" key="1">
    <citation type="journal article" date="2021" name="PeerJ">
        <title>Extensive microbial diversity within the chicken gut microbiome revealed by metagenomics and culture.</title>
        <authorList>
            <person name="Gilroy R."/>
            <person name="Ravi A."/>
            <person name="Getino M."/>
            <person name="Pursley I."/>
            <person name="Horton D.L."/>
            <person name="Alikhan N.F."/>
            <person name="Baker D."/>
            <person name="Gharbi K."/>
            <person name="Hall N."/>
            <person name="Watson M."/>
            <person name="Adriaenssens E.M."/>
            <person name="Foster-Nyarko E."/>
            <person name="Jarju S."/>
            <person name="Secka A."/>
            <person name="Antonio M."/>
            <person name="Oren A."/>
            <person name="Chaudhuri R.R."/>
            <person name="La Ragione R."/>
            <person name="Hildebrand F."/>
            <person name="Pallen M.J."/>
        </authorList>
    </citation>
    <scope>NUCLEOTIDE SEQUENCE</scope>
    <source>
        <strain evidence="1">CHK188-4685</strain>
    </source>
</reference>